<dbReference type="PANTHER" id="PTHR48051:SF1">
    <property type="entry name" value="RAS SUPPRESSOR PROTEIN 1"/>
    <property type="match status" value="1"/>
</dbReference>
<dbReference type="SUPFAM" id="SSF52058">
    <property type="entry name" value="L domain-like"/>
    <property type="match status" value="1"/>
</dbReference>
<dbReference type="InterPro" id="IPR032675">
    <property type="entry name" value="LRR_dom_sf"/>
</dbReference>
<dbReference type="InterPro" id="IPR050216">
    <property type="entry name" value="LRR_domain-containing"/>
</dbReference>
<dbReference type="InterPro" id="IPR003591">
    <property type="entry name" value="Leu-rich_rpt_typical-subtyp"/>
</dbReference>
<dbReference type="Pfam" id="PF13855">
    <property type="entry name" value="LRR_8"/>
    <property type="match status" value="1"/>
</dbReference>
<dbReference type="EMBL" id="JBCLYO010000004">
    <property type="protein sequence ID" value="KAL0089914.1"/>
    <property type="molecule type" value="Genomic_DNA"/>
</dbReference>
<evidence type="ECO:0000313" key="5">
    <source>
        <dbReference type="Proteomes" id="UP001448207"/>
    </source>
</evidence>
<proteinExistence type="predicted"/>
<sequence>MGQHGSKQHAPLTLGYLDRTTNATITNPPPIEQPAPDFVLENPHLYKLEVACCCDTPERDRNINISQTGLAEVASQECTVCQKNKRFSLVRKDLAKDLEYIDETYYPPEENTAESDPIQLDTEHHQDDDNDESDPLDSSVSQGLTKLTIGEATPDNKSTALSKPSLSVDLSGRALVRLSPTVGYLQNLTKLNISHNRITSLPRTIGHLKNLRTLNASHNLLESLPDTIAFVTMLKAINISSNKITSLPSSLGSLQKLVIIVAHDNKLTTLPRELVRLRKLLSLNVSNNPITAIPAEIATLKSLRKLVAEGCAFEQEFVTNLPHDPPSLFEYCARSIVRQELYIPSQVPDHIKDYLTTANECSFCQGPYFKSFVTRKRLIERQDQKFITLEHRLCAAHWSTEDDRLIALFSEPPETSIVSTAGCVHETATDIHSKPNKRSPERSNTYTNRRHAASSSSTLFNRSMSSMSHSFSRKNSDSTDSLNIPSARSESPTPPFTATMHSVRAQPSLPALPTTRNSHHEPSEASPQSRITRTASSISLARRFAAMISSQPLPHSPDTFPEAFSHEQPQQSHTVDGTEQSGSGSHGFEIARITNNNNNNNNNTTTTTTTSATTTTTTMLNRNSYGSVTRARMSGVRPVQTALIIEDSPNDTSLPDQDTFHLPKSPNQRALISGLPHIGTHLRNRSDTL</sequence>
<dbReference type="PANTHER" id="PTHR48051">
    <property type="match status" value="1"/>
</dbReference>
<feature type="compositionally biased region" description="Polar residues" evidence="3">
    <location>
        <begin position="442"/>
        <end position="459"/>
    </location>
</feature>
<feature type="region of interest" description="Disordered" evidence="3">
    <location>
        <begin position="427"/>
        <end position="532"/>
    </location>
</feature>
<dbReference type="SMART" id="SM00364">
    <property type="entry name" value="LRR_BAC"/>
    <property type="match status" value="5"/>
</dbReference>
<evidence type="ECO:0000313" key="4">
    <source>
        <dbReference type="EMBL" id="KAL0089914.1"/>
    </source>
</evidence>
<keyword evidence="2" id="KW-0677">Repeat</keyword>
<gene>
    <name evidence="4" type="ORF">J3Q64DRAFT_1846837</name>
</gene>
<dbReference type="PROSITE" id="PS51450">
    <property type="entry name" value="LRR"/>
    <property type="match status" value="2"/>
</dbReference>
<protein>
    <recommendedName>
        <fullName evidence="6">L domain-like protein</fullName>
    </recommendedName>
</protein>
<dbReference type="SMART" id="SM00369">
    <property type="entry name" value="LRR_TYP"/>
    <property type="match status" value="4"/>
</dbReference>
<feature type="region of interest" description="Disordered" evidence="3">
    <location>
        <begin position="121"/>
        <end position="141"/>
    </location>
</feature>
<dbReference type="Gene3D" id="3.80.10.10">
    <property type="entry name" value="Ribonuclease Inhibitor"/>
    <property type="match status" value="1"/>
</dbReference>
<evidence type="ECO:0000256" key="1">
    <source>
        <dbReference type="ARBA" id="ARBA00022614"/>
    </source>
</evidence>
<dbReference type="Proteomes" id="UP001448207">
    <property type="component" value="Unassembled WGS sequence"/>
</dbReference>
<organism evidence="4 5">
    <name type="scientific">Phycomyces blakesleeanus</name>
    <dbReference type="NCBI Taxonomy" id="4837"/>
    <lineage>
        <taxon>Eukaryota</taxon>
        <taxon>Fungi</taxon>
        <taxon>Fungi incertae sedis</taxon>
        <taxon>Mucoromycota</taxon>
        <taxon>Mucoromycotina</taxon>
        <taxon>Mucoromycetes</taxon>
        <taxon>Mucorales</taxon>
        <taxon>Phycomycetaceae</taxon>
        <taxon>Phycomyces</taxon>
    </lineage>
</organism>
<keyword evidence="5" id="KW-1185">Reference proteome</keyword>
<feature type="compositionally biased region" description="Low complexity" evidence="3">
    <location>
        <begin position="460"/>
        <end position="470"/>
    </location>
</feature>
<evidence type="ECO:0000256" key="2">
    <source>
        <dbReference type="ARBA" id="ARBA00022737"/>
    </source>
</evidence>
<comment type="caution">
    <text evidence="4">The sequence shown here is derived from an EMBL/GenBank/DDBJ whole genome shotgun (WGS) entry which is preliminary data.</text>
</comment>
<feature type="region of interest" description="Disordered" evidence="3">
    <location>
        <begin position="551"/>
        <end position="621"/>
    </location>
</feature>
<evidence type="ECO:0008006" key="6">
    <source>
        <dbReference type="Google" id="ProtNLM"/>
    </source>
</evidence>
<name>A0ABR3B449_PHYBL</name>
<feature type="compositionally biased region" description="Basic and acidic residues" evidence="3">
    <location>
        <begin position="427"/>
        <end position="441"/>
    </location>
</feature>
<accession>A0ABR3B449</accession>
<reference evidence="4 5" key="1">
    <citation type="submission" date="2024-04" db="EMBL/GenBank/DDBJ databases">
        <title>Symmetric and asymmetric DNA N6-adenine methylation regulates different biological responses in Mucorales.</title>
        <authorList>
            <consortium name="Lawrence Berkeley National Laboratory"/>
            <person name="Lax C."/>
            <person name="Mondo S.J."/>
            <person name="Osorio-Concepcion M."/>
            <person name="Muszewska A."/>
            <person name="Corrochano-Luque M."/>
            <person name="Gutierrez G."/>
            <person name="Riley R."/>
            <person name="Lipzen A."/>
            <person name="Guo J."/>
            <person name="Hundley H."/>
            <person name="Amirebrahimi M."/>
            <person name="Ng V."/>
            <person name="Lorenzo-Gutierrez D."/>
            <person name="Binder U."/>
            <person name="Yang J."/>
            <person name="Song Y."/>
            <person name="Canovas D."/>
            <person name="Navarro E."/>
            <person name="Freitag M."/>
            <person name="Gabaldon T."/>
            <person name="Grigoriev I.V."/>
            <person name="Corrochano L.M."/>
            <person name="Nicolas F.E."/>
            <person name="Garre V."/>
        </authorList>
    </citation>
    <scope>NUCLEOTIDE SEQUENCE [LARGE SCALE GENOMIC DNA]</scope>
    <source>
        <strain evidence="4 5">L51</strain>
    </source>
</reference>
<feature type="compositionally biased region" description="Polar residues" evidence="3">
    <location>
        <begin position="567"/>
        <end position="583"/>
    </location>
</feature>
<feature type="compositionally biased region" description="Polar residues" evidence="3">
    <location>
        <begin position="478"/>
        <end position="491"/>
    </location>
</feature>
<feature type="compositionally biased region" description="Low complexity" evidence="3">
    <location>
        <begin position="594"/>
        <end position="618"/>
    </location>
</feature>
<dbReference type="InterPro" id="IPR001611">
    <property type="entry name" value="Leu-rich_rpt"/>
</dbReference>
<keyword evidence="1" id="KW-0433">Leucine-rich repeat</keyword>
<evidence type="ECO:0000256" key="3">
    <source>
        <dbReference type="SAM" id="MobiDB-lite"/>
    </source>
</evidence>